<keyword evidence="1" id="KW-0812">Transmembrane</keyword>
<evidence type="ECO:0000256" key="1">
    <source>
        <dbReference type="SAM" id="Phobius"/>
    </source>
</evidence>
<dbReference type="AlphaFoldDB" id="A0A0G4P5R1"/>
<dbReference type="Proteomes" id="UP000053732">
    <property type="component" value="Unassembled WGS sequence"/>
</dbReference>
<name>A0A0G4P5R1_PENC3</name>
<dbReference type="EMBL" id="HG793139">
    <property type="protein sequence ID" value="CRL21658.1"/>
    <property type="molecule type" value="Genomic_DNA"/>
</dbReference>
<feature type="transmembrane region" description="Helical" evidence="1">
    <location>
        <begin position="56"/>
        <end position="76"/>
    </location>
</feature>
<sequence length="100" mass="11244">MLHSPEELKGIVIAGPASNTDQVRFPVADVLWTFALDTYLVVFHHFDTPSLRKLEIKYTAVITTLSFIPTFVFLFIRGHEKGPIYGDETVRYCDGLGIVS</sequence>
<keyword evidence="3" id="KW-1185">Reference proteome</keyword>
<reference evidence="2 3" key="1">
    <citation type="journal article" date="2014" name="Nat. Commun.">
        <title>Multiple recent horizontal transfers of a large genomic region in cheese making fungi.</title>
        <authorList>
            <person name="Cheeseman K."/>
            <person name="Ropars J."/>
            <person name="Renault P."/>
            <person name="Dupont J."/>
            <person name="Gouzy J."/>
            <person name="Branca A."/>
            <person name="Abraham A.L."/>
            <person name="Ceppi M."/>
            <person name="Conseiller E."/>
            <person name="Debuchy R."/>
            <person name="Malagnac F."/>
            <person name="Goarin A."/>
            <person name="Silar P."/>
            <person name="Lacoste S."/>
            <person name="Sallet E."/>
            <person name="Bensimon A."/>
            <person name="Giraud T."/>
            <person name="Brygoo Y."/>
        </authorList>
    </citation>
    <scope>NUCLEOTIDE SEQUENCE [LARGE SCALE GENOMIC DNA]</scope>
    <source>
        <strain evidence="3">FM 013</strain>
    </source>
</reference>
<evidence type="ECO:0000313" key="3">
    <source>
        <dbReference type="Proteomes" id="UP000053732"/>
    </source>
</evidence>
<organism evidence="2 3">
    <name type="scientific">Penicillium camemberti (strain FM 013)</name>
    <dbReference type="NCBI Taxonomy" id="1429867"/>
    <lineage>
        <taxon>Eukaryota</taxon>
        <taxon>Fungi</taxon>
        <taxon>Dikarya</taxon>
        <taxon>Ascomycota</taxon>
        <taxon>Pezizomycotina</taxon>
        <taxon>Eurotiomycetes</taxon>
        <taxon>Eurotiomycetidae</taxon>
        <taxon>Eurotiales</taxon>
        <taxon>Aspergillaceae</taxon>
        <taxon>Penicillium</taxon>
    </lineage>
</organism>
<keyword evidence="1" id="KW-1133">Transmembrane helix</keyword>
<gene>
    <name evidence="2" type="ORF">PCAMFM013_S006g000198</name>
</gene>
<proteinExistence type="predicted"/>
<evidence type="ECO:0000313" key="2">
    <source>
        <dbReference type="EMBL" id="CRL21658.1"/>
    </source>
</evidence>
<keyword evidence="1" id="KW-0472">Membrane</keyword>
<accession>A0A0G4P5R1</accession>
<protein>
    <submittedName>
        <fullName evidence="2">Str. FM013</fullName>
    </submittedName>
</protein>